<feature type="region of interest" description="Disordered" evidence="1">
    <location>
        <begin position="694"/>
        <end position="726"/>
    </location>
</feature>
<dbReference type="Proteomes" id="UP000027265">
    <property type="component" value="Unassembled WGS sequence"/>
</dbReference>
<evidence type="ECO:0000313" key="3">
    <source>
        <dbReference type="Proteomes" id="UP000027265"/>
    </source>
</evidence>
<feature type="compositionally biased region" description="Basic and acidic residues" evidence="1">
    <location>
        <begin position="231"/>
        <end position="242"/>
    </location>
</feature>
<dbReference type="HOGENOM" id="CLU_002021_0_0_1"/>
<feature type="compositionally biased region" description="Low complexity" evidence="1">
    <location>
        <begin position="10"/>
        <end position="39"/>
    </location>
</feature>
<dbReference type="EMBL" id="KL197727">
    <property type="protein sequence ID" value="KDQ54973.1"/>
    <property type="molecule type" value="Genomic_DNA"/>
</dbReference>
<feature type="compositionally biased region" description="Acidic residues" evidence="1">
    <location>
        <begin position="504"/>
        <end position="515"/>
    </location>
</feature>
<accession>A0A067PJB2</accession>
<name>A0A067PJB2_9AGAM</name>
<dbReference type="PANTHER" id="PTHR23159">
    <property type="entry name" value="CENTROSOMAL PROTEIN 2"/>
    <property type="match status" value="1"/>
</dbReference>
<keyword evidence="3" id="KW-1185">Reference proteome</keyword>
<sequence length="1440" mass="158546">MFKLNKLHAQQSASSSNSLSTSPQPSLLLSGSPNSQLPPRLRNGHGHSMSLAQPSTLQPSFYNPSASFNPFGPDATLGSDQIAPRPRSSEPGPIHAPQGRVPVPIATLAPPPAASRPESRPDFARGFGLDIPEEEEEVEEVVEREVKEEEAEVADDVDTTVEASVEDSGEMELEELGSLTAPVSRLHSRHVSRLSAALSLRSVGGHMDEPIYEGPGLVPLLSPVGNPIIEDLDHSDHDHEAVQEWTGSEDLRDGDKSDDEVSLGEFSNPSDEERARHERQQRRLIRRSNRDLEAPRRLPNFPRPPESGPTFVDQFEDDLLSNPSDEHHSPEANYLVVEPNDFYPRPSSSSSGRVSRPLPPLPHSRTTSGQFTFHDPALAHSRRTSEQLHLGSQLTMPALNPNAKPFVFGASRLSGSFTPVLEPPPPAPGPAALTHVRAPSLGKPLNAAAVEFKPTFTFRPPEGVPQFSFPFAEVHRPLPVPPAQPSPVRAQQGREKRQRRSSVDDLEDDEDEEEGNTSMASFKFPPVADVPQHIRRSAPTTPPGAPRSSSADAASKPFTFSGFPALPAYVPDETDSESHLHRMESSVFEDIPADITTRAVHGSPSSGVRELPVPPTFKPKRAPIPLDFKHPVSTNTVPAGLFKALVNSATEERTRRGVRSRLSSREIFDHVPRPSLDDTNVTSIARKVSRSRLVSNPVRPEGSLSDSESVRIHRPRRSSLPALHSAENSSISGISLPPISTITKPDEAQSLEERFESILDEKMEVLRRDLLEYRHSAGDQGVNASMEAMMTEVVSLFRAQLQESAARGLEDSQMDARGELDFQVIKDIIDQGHADARVIIQRDLAQIVEHIQSHLRDSPGHLSDATSLMEELSNRMVNTVVGAVSQLAARLESIGNLRSTPSVDREAIVHDMLAVLSPHLAALRPEPVDYDNLTARLTQAVKPHISQLIDLASDKRETAGLIVERLLPILPSLSSTAPELDTDALVSQMAAEMRRIVSPIDTHEIKEQVSDLVVERLDARLSVRDRAFNVDNIATRISENIAQTLEPLREALKTLGSFPQGQQLLSAQNQDLLAKHNDLVAITSSLPSQFAATTEGLQAAQSNLRNEILRLPTDESLAKALQPILSGMEGLIDDQKSFAVLSGELSEVRQDFTTRLDALPQILSAPTKALHDSFAEFASRAVSKQDLEEMRRLMTTNAELQVQLAKARGAHGQVRVEKDNLIEEMRTIDAANEAHSKSVETRASELEEALSQALDRLKASDVATQSHQEHINALEKSNRDLATEKERLKTKIDALELKSALALRDAEVVSQSLSQLRKEHEELRSQQSHWDDLRRASEQIENLTLLVSRADNEEVTELKRIRDRSKLMEGEYAALQKRYKEQESKPQGSVWDSMHAPRSYQTPRSSTPKTKPPYYRPSVPSPTPSTVSLAPTLGNDGWWE</sequence>
<gene>
    <name evidence="2" type="ORF">JAAARDRAFT_356270</name>
</gene>
<feature type="compositionally biased region" description="Low complexity" evidence="1">
    <location>
        <begin position="344"/>
        <end position="356"/>
    </location>
</feature>
<reference evidence="3" key="1">
    <citation type="journal article" date="2014" name="Proc. Natl. Acad. Sci. U.S.A.">
        <title>Extensive sampling of basidiomycete genomes demonstrates inadequacy of the white-rot/brown-rot paradigm for wood decay fungi.</title>
        <authorList>
            <person name="Riley R."/>
            <person name="Salamov A.A."/>
            <person name="Brown D.W."/>
            <person name="Nagy L.G."/>
            <person name="Floudas D."/>
            <person name="Held B.W."/>
            <person name="Levasseur A."/>
            <person name="Lombard V."/>
            <person name="Morin E."/>
            <person name="Otillar R."/>
            <person name="Lindquist E.A."/>
            <person name="Sun H."/>
            <person name="LaButti K.M."/>
            <person name="Schmutz J."/>
            <person name="Jabbour D."/>
            <person name="Luo H."/>
            <person name="Baker S.E."/>
            <person name="Pisabarro A.G."/>
            <person name="Walton J.D."/>
            <person name="Blanchette R.A."/>
            <person name="Henrissat B."/>
            <person name="Martin F."/>
            <person name="Cullen D."/>
            <person name="Hibbett D.S."/>
            <person name="Grigoriev I.V."/>
        </authorList>
    </citation>
    <scope>NUCLEOTIDE SEQUENCE [LARGE SCALE GENOMIC DNA]</scope>
    <source>
        <strain evidence="3">MUCL 33604</strain>
    </source>
</reference>
<feature type="region of interest" description="Disordered" evidence="1">
    <location>
        <begin position="1"/>
        <end position="135"/>
    </location>
</feature>
<protein>
    <submittedName>
        <fullName evidence="2">Uncharacterized protein</fullName>
    </submittedName>
</protein>
<dbReference type="STRING" id="933084.A0A067PJB2"/>
<dbReference type="OrthoDB" id="3357224at2759"/>
<dbReference type="InParanoid" id="A0A067PJB2"/>
<feature type="region of interest" description="Disordered" evidence="1">
    <location>
        <begin position="1378"/>
        <end position="1440"/>
    </location>
</feature>
<feature type="region of interest" description="Disordered" evidence="1">
    <location>
        <begin position="225"/>
        <end position="368"/>
    </location>
</feature>
<dbReference type="PANTHER" id="PTHR23159:SF60">
    <property type="entry name" value="SPINDLE ASSEMBLY ABNORMAL PROTEIN 4"/>
    <property type="match status" value="1"/>
</dbReference>
<feature type="region of interest" description="Disordered" evidence="1">
    <location>
        <begin position="475"/>
        <end position="556"/>
    </location>
</feature>
<evidence type="ECO:0000313" key="2">
    <source>
        <dbReference type="EMBL" id="KDQ54973.1"/>
    </source>
</evidence>
<feature type="compositionally biased region" description="Pro residues" evidence="1">
    <location>
        <begin position="1410"/>
        <end position="1423"/>
    </location>
</feature>
<organism evidence="2 3">
    <name type="scientific">Jaapia argillacea MUCL 33604</name>
    <dbReference type="NCBI Taxonomy" id="933084"/>
    <lineage>
        <taxon>Eukaryota</taxon>
        <taxon>Fungi</taxon>
        <taxon>Dikarya</taxon>
        <taxon>Basidiomycota</taxon>
        <taxon>Agaricomycotina</taxon>
        <taxon>Agaricomycetes</taxon>
        <taxon>Agaricomycetidae</taxon>
        <taxon>Jaapiales</taxon>
        <taxon>Jaapiaceae</taxon>
        <taxon>Jaapia</taxon>
    </lineage>
</organism>
<feature type="compositionally biased region" description="Polar residues" evidence="1">
    <location>
        <begin position="50"/>
        <end position="68"/>
    </location>
</feature>
<proteinExistence type="predicted"/>
<evidence type="ECO:0000256" key="1">
    <source>
        <dbReference type="SAM" id="MobiDB-lite"/>
    </source>
</evidence>